<evidence type="ECO:0000313" key="2">
    <source>
        <dbReference type="Proteomes" id="UP000267469"/>
    </source>
</evidence>
<proteinExistence type="predicted"/>
<keyword evidence="2" id="KW-1185">Reference proteome</keyword>
<dbReference type="EMBL" id="RJTM01000143">
    <property type="protein sequence ID" value="RNL77999.1"/>
    <property type="molecule type" value="Genomic_DNA"/>
</dbReference>
<comment type="caution">
    <text evidence="1">The sequence shown here is derived from an EMBL/GenBank/DDBJ whole genome shotgun (WGS) entry which is preliminary data.</text>
</comment>
<reference evidence="1 2" key="1">
    <citation type="submission" date="2018-10" db="EMBL/GenBank/DDBJ databases">
        <title>Sinomicrobium pectinilyticum sp. nov., a pectinase-producing bacterium isolated from alkaline and saline soil, and emended description of the genus Sinomicrobium.</title>
        <authorList>
            <person name="Cheng B."/>
            <person name="Li C."/>
            <person name="Lai Q."/>
            <person name="Du M."/>
            <person name="Shao Z."/>
            <person name="Xu P."/>
            <person name="Yang C."/>
        </authorList>
    </citation>
    <scope>NUCLEOTIDE SEQUENCE [LARGE SCALE GENOMIC DNA]</scope>
    <source>
        <strain evidence="1 2">5DNS001</strain>
    </source>
</reference>
<dbReference type="AlphaFoldDB" id="A0A3N0DQT9"/>
<dbReference type="SUPFAM" id="SSF55961">
    <property type="entry name" value="Bet v1-like"/>
    <property type="match status" value="1"/>
</dbReference>
<organism evidence="1 2">
    <name type="scientific">Sinomicrobium pectinilyticum</name>
    <dbReference type="NCBI Taxonomy" id="1084421"/>
    <lineage>
        <taxon>Bacteria</taxon>
        <taxon>Pseudomonadati</taxon>
        <taxon>Bacteroidota</taxon>
        <taxon>Flavobacteriia</taxon>
        <taxon>Flavobacteriales</taxon>
        <taxon>Flavobacteriaceae</taxon>
        <taxon>Sinomicrobium</taxon>
    </lineage>
</organism>
<name>A0A3N0DQT9_SINP1</name>
<evidence type="ECO:0000313" key="1">
    <source>
        <dbReference type="EMBL" id="RNL77999.1"/>
    </source>
</evidence>
<dbReference type="Proteomes" id="UP000267469">
    <property type="component" value="Unassembled WGS sequence"/>
</dbReference>
<sequence>MESTISSVIEINAQPETIWDNITNVKIEQFSDPVIFRLLDIPKPLKAEMLSEGQGGRRIAYFDSGKKFVQEILVWRPLIEYSFTFNPEKEFRVCYFFELSEGVFQVPAGAYYLITKEQTTTLKLTTTYSIDRRLHFLFNIPARLILKSFQRYLLTSIKQNSE</sequence>
<protein>
    <recommendedName>
        <fullName evidence="3">SRPBCC family protein</fullName>
    </recommendedName>
</protein>
<gene>
    <name evidence="1" type="ORF">ED312_20070</name>
</gene>
<accession>A0A3N0DQT9</accession>
<evidence type="ECO:0008006" key="3">
    <source>
        <dbReference type="Google" id="ProtNLM"/>
    </source>
</evidence>